<dbReference type="AlphaFoldDB" id="A0A7C5VPT8"/>
<dbReference type="EC" id="3.1.1.29" evidence="1 7"/>
<dbReference type="GO" id="GO:0072344">
    <property type="term" value="P:rescue of stalled ribosome"/>
    <property type="evidence" value="ECO:0007669"/>
    <property type="project" value="UniProtKB-UniRule"/>
</dbReference>
<evidence type="ECO:0000256" key="3">
    <source>
        <dbReference type="ARBA" id="ARBA00022801"/>
    </source>
</evidence>
<organism evidence="10">
    <name type="scientific">Fervidobacterium thailandense</name>
    <dbReference type="NCBI Taxonomy" id="1008305"/>
    <lineage>
        <taxon>Bacteria</taxon>
        <taxon>Thermotogati</taxon>
        <taxon>Thermotogota</taxon>
        <taxon>Thermotogae</taxon>
        <taxon>Thermotogales</taxon>
        <taxon>Fervidobacteriaceae</taxon>
        <taxon>Fervidobacterium</taxon>
    </lineage>
</organism>
<comment type="caution">
    <text evidence="10">The sequence shown here is derived from an EMBL/GenBank/DDBJ whole genome shotgun (WGS) entry which is preliminary data.</text>
</comment>
<keyword evidence="2 7" id="KW-0820">tRNA-binding</keyword>
<keyword evidence="7" id="KW-0963">Cytoplasm</keyword>
<evidence type="ECO:0000256" key="9">
    <source>
        <dbReference type="RuleBase" id="RU004320"/>
    </source>
</evidence>
<evidence type="ECO:0000256" key="1">
    <source>
        <dbReference type="ARBA" id="ARBA00013260"/>
    </source>
</evidence>
<feature type="binding site" evidence="7">
    <location>
        <position position="13"/>
    </location>
    <ligand>
        <name>tRNA</name>
        <dbReference type="ChEBI" id="CHEBI:17843"/>
    </ligand>
</feature>
<comment type="function">
    <text evidence="7">Hydrolyzes ribosome-free peptidyl-tRNAs (with 1 or more amino acids incorporated), which drop off the ribosome during protein synthesis, or as a result of ribosome stalling.</text>
</comment>
<comment type="similarity">
    <text evidence="5 7 9">Belongs to the PTH family.</text>
</comment>
<dbReference type="GO" id="GO:0000049">
    <property type="term" value="F:tRNA binding"/>
    <property type="evidence" value="ECO:0007669"/>
    <property type="project" value="UniProtKB-UniRule"/>
</dbReference>
<feature type="binding site" evidence="7">
    <location>
        <position position="60"/>
    </location>
    <ligand>
        <name>tRNA</name>
        <dbReference type="ChEBI" id="CHEBI:17843"/>
    </ligand>
</feature>
<dbReference type="PROSITE" id="PS01196">
    <property type="entry name" value="PEPT_TRNA_HYDROL_2"/>
    <property type="match status" value="1"/>
</dbReference>
<dbReference type="PROSITE" id="PS01195">
    <property type="entry name" value="PEPT_TRNA_HYDROL_1"/>
    <property type="match status" value="1"/>
</dbReference>
<dbReference type="Pfam" id="PF01195">
    <property type="entry name" value="Pept_tRNA_hydro"/>
    <property type="match status" value="1"/>
</dbReference>
<comment type="subcellular location">
    <subcellularLocation>
        <location evidence="7">Cytoplasm</location>
    </subcellularLocation>
</comment>
<dbReference type="InterPro" id="IPR018171">
    <property type="entry name" value="Pept_tRNA_hydro_CS"/>
</dbReference>
<dbReference type="HAMAP" id="MF_00083">
    <property type="entry name" value="Pept_tRNA_hydro_bact"/>
    <property type="match status" value="1"/>
</dbReference>
<dbReference type="EMBL" id="DSZY01000011">
    <property type="protein sequence ID" value="HGU39974.1"/>
    <property type="molecule type" value="Genomic_DNA"/>
</dbReference>
<dbReference type="GO" id="GO:0005737">
    <property type="term" value="C:cytoplasm"/>
    <property type="evidence" value="ECO:0007669"/>
    <property type="project" value="UniProtKB-SubCell"/>
</dbReference>
<evidence type="ECO:0000256" key="6">
    <source>
        <dbReference type="ARBA" id="ARBA00050038"/>
    </source>
</evidence>
<dbReference type="CDD" id="cd00462">
    <property type="entry name" value="PTH"/>
    <property type="match status" value="1"/>
</dbReference>
<dbReference type="PANTHER" id="PTHR17224:SF1">
    <property type="entry name" value="PEPTIDYL-TRNA HYDROLASE"/>
    <property type="match status" value="1"/>
</dbReference>
<evidence type="ECO:0000256" key="8">
    <source>
        <dbReference type="RuleBase" id="RU000673"/>
    </source>
</evidence>
<dbReference type="Gene3D" id="3.40.50.1470">
    <property type="entry name" value="Peptidyl-tRNA hydrolase"/>
    <property type="match status" value="1"/>
</dbReference>
<evidence type="ECO:0000256" key="2">
    <source>
        <dbReference type="ARBA" id="ARBA00022555"/>
    </source>
</evidence>
<comment type="subunit">
    <text evidence="7">Monomer.</text>
</comment>
<feature type="binding site" evidence="7">
    <location>
        <position position="58"/>
    </location>
    <ligand>
        <name>tRNA</name>
        <dbReference type="ChEBI" id="CHEBI:17843"/>
    </ligand>
</feature>
<dbReference type="PANTHER" id="PTHR17224">
    <property type="entry name" value="PEPTIDYL-TRNA HYDROLASE"/>
    <property type="match status" value="1"/>
</dbReference>
<reference evidence="10" key="1">
    <citation type="journal article" date="2020" name="mSystems">
        <title>Genome- and Community-Level Interaction Insights into Carbon Utilization and Element Cycling Functions of Hydrothermarchaeota in Hydrothermal Sediment.</title>
        <authorList>
            <person name="Zhou Z."/>
            <person name="Liu Y."/>
            <person name="Xu W."/>
            <person name="Pan J."/>
            <person name="Luo Z.H."/>
            <person name="Li M."/>
        </authorList>
    </citation>
    <scope>NUCLEOTIDE SEQUENCE [LARGE SCALE GENOMIC DNA]</scope>
    <source>
        <strain evidence="10">SpSt-609</strain>
    </source>
</reference>
<dbReference type="FunFam" id="3.40.50.1470:FF:000001">
    <property type="entry name" value="Peptidyl-tRNA hydrolase"/>
    <property type="match status" value="1"/>
</dbReference>
<feature type="active site" description="Proton acceptor" evidence="7">
    <location>
        <position position="18"/>
    </location>
</feature>
<gene>
    <name evidence="7" type="primary">pth</name>
    <name evidence="10" type="ORF">ENT77_02075</name>
</gene>
<dbReference type="GO" id="GO:0004045">
    <property type="term" value="F:peptidyl-tRNA hydrolase activity"/>
    <property type="evidence" value="ECO:0007669"/>
    <property type="project" value="UniProtKB-UniRule"/>
</dbReference>
<name>A0A7C5VPT8_9BACT</name>
<keyword evidence="4 7" id="KW-0694">RNA-binding</keyword>
<evidence type="ECO:0000256" key="5">
    <source>
        <dbReference type="ARBA" id="ARBA00038063"/>
    </source>
</evidence>
<keyword evidence="3 7" id="KW-0378">Hydrolase</keyword>
<feature type="binding site" evidence="7">
    <location>
        <position position="100"/>
    </location>
    <ligand>
        <name>tRNA</name>
        <dbReference type="ChEBI" id="CHEBI:17843"/>
    </ligand>
</feature>
<sequence>MIIIGLGNPGERYKNTRHNVGFMFLDRLTNNWNNGPNYLYAHKKVAGTEVLLVKPMTYMNLSGEVFQFLPHDDIIVVYDDLDLPLGRLRIRKDGSAGGHNGLKSIIAVLGQNFPRIRIGVGPKPKEIDAANYVLSDFTSEELLVLDKVLGVAINALECILTQGIDKAMSLYNSVDLTNEVEK</sequence>
<dbReference type="NCBIfam" id="TIGR00447">
    <property type="entry name" value="pth"/>
    <property type="match status" value="1"/>
</dbReference>
<evidence type="ECO:0000256" key="7">
    <source>
        <dbReference type="HAMAP-Rule" id="MF_00083"/>
    </source>
</evidence>
<dbReference type="GO" id="GO:0006515">
    <property type="term" value="P:protein quality control for misfolded or incompletely synthesized proteins"/>
    <property type="evidence" value="ECO:0007669"/>
    <property type="project" value="UniProtKB-UniRule"/>
</dbReference>
<dbReference type="InterPro" id="IPR036416">
    <property type="entry name" value="Pept_tRNA_hydro_sf"/>
</dbReference>
<dbReference type="InterPro" id="IPR001328">
    <property type="entry name" value="Pept_tRNA_hydro"/>
</dbReference>
<comment type="catalytic activity">
    <reaction evidence="7 8">
        <text>an N-acyl-L-alpha-aminoacyl-tRNA + H2O = an N-acyl-L-amino acid + a tRNA + H(+)</text>
        <dbReference type="Rhea" id="RHEA:54448"/>
        <dbReference type="Rhea" id="RHEA-COMP:10123"/>
        <dbReference type="Rhea" id="RHEA-COMP:13883"/>
        <dbReference type="ChEBI" id="CHEBI:15377"/>
        <dbReference type="ChEBI" id="CHEBI:15378"/>
        <dbReference type="ChEBI" id="CHEBI:59874"/>
        <dbReference type="ChEBI" id="CHEBI:78442"/>
        <dbReference type="ChEBI" id="CHEBI:138191"/>
        <dbReference type="EC" id="3.1.1.29"/>
    </reaction>
</comment>
<evidence type="ECO:0000313" key="10">
    <source>
        <dbReference type="EMBL" id="HGU39974.1"/>
    </source>
</evidence>
<dbReference type="SUPFAM" id="SSF53178">
    <property type="entry name" value="Peptidyl-tRNA hydrolase-like"/>
    <property type="match status" value="1"/>
</dbReference>
<accession>A0A7C5VPT8</accession>
<feature type="site" description="Stabilizes the basic form of H active site to accept a proton" evidence="7">
    <location>
        <position position="79"/>
    </location>
</feature>
<comment type="function">
    <text evidence="7">Catalyzes the release of premature peptidyl moieties from peptidyl-tRNA molecules trapped in stalled 50S ribosomal subunits, and thus maintains levels of free tRNAs and 50S ribosomes.</text>
</comment>
<feature type="site" description="Discriminates between blocked and unblocked aminoacyl-tRNA" evidence="7">
    <location>
        <position position="8"/>
    </location>
</feature>
<protein>
    <recommendedName>
        <fullName evidence="6 7">Peptidyl-tRNA hydrolase</fullName>
        <shortName evidence="7">Pth</shortName>
        <ecNumber evidence="1 7">3.1.1.29</ecNumber>
    </recommendedName>
</protein>
<evidence type="ECO:0000256" key="4">
    <source>
        <dbReference type="ARBA" id="ARBA00022884"/>
    </source>
</evidence>
<proteinExistence type="inferred from homology"/>